<organism evidence="5 6">
    <name type="scientific">Fibrobacter intestinalis</name>
    <dbReference type="NCBI Taxonomy" id="28122"/>
    <lineage>
        <taxon>Bacteria</taxon>
        <taxon>Pseudomonadati</taxon>
        <taxon>Fibrobacterota</taxon>
        <taxon>Fibrobacteria</taxon>
        <taxon>Fibrobacterales</taxon>
        <taxon>Fibrobacteraceae</taxon>
        <taxon>Fibrobacter</taxon>
    </lineage>
</organism>
<keyword evidence="3 4" id="KW-0460">Magnesium</keyword>
<feature type="binding site" evidence="4">
    <location>
        <position position="102"/>
    </location>
    <ligand>
        <name>Mg(2+)</name>
        <dbReference type="ChEBI" id="CHEBI:18420"/>
        <label>1</label>
        <note>catalytic</note>
    </ligand>
</feature>
<keyword evidence="1 4" id="KW-0479">Metal-binding</keyword>
<evidence type="ECO:0000256" key="2">
    <source>
        <dbReference type="ARBA" id="ARBA00022801"/>
    </source>
</evidence>
<gene>
    <name evidence="5" type="ORF">SAMN05720469_101127</name>
</gene>
<comment type="cofactor">
    <cofactor evidence="4">
        <name>Mg(2+)</name>
        <dbReference type="ChEBI" id="CHEBI:18420"/>
    </cofactor>
</comment>
<evidence type="ECO:0000256" key="1">
    <source>
        <dbReference type="ARBA" id="ARBA00022723"/>
    </source>
</evidence>
<name>A0A1M6PUN6_9BACT</name>
<dbReference type="RefSeq" id="WP_244889290.1">
    <property type="nucleotide sequence ID" value="NZ_FRAW01000001.1"/>
</dbReference>
<proteinExistence type="predicted"/>
<keyword evidence="2" id="KW-0378">Hydrolase</keyword>
<dbReference type="InterPro" id="IPR020583">
    <property type="entry name" value="Inositol_monoP_metal-BS"/>
</dbReference>
<dbReference type="PRINTS" id="PR00377">
    <property type="entry name" value="IMPHPHTASES"/>
</dbReference>
<evidence type="ECO:0000313" key="5">
    <source>
        <dbReference type="EMBL" id="SHK11704.1"/>
    </source>
</evidence>
<dbReference type="AlphaFoldDB" id="A0A1M6PUN6"/>
<keyword evidence="6" id="KW-1185">Reference proteome</keyword>
<dbReference type="InterPro" id="IPR000760">
    <property type="entry name" value="Inositol_monophosphatase-like"/>
</dbReference>
<dbReference type="Pfam" id="PF00459">
    <property type="entry name" value="Inositol_P"/>
    <property type="match status" value="1"/>
</dbReference>
<reference evidence="6" key="1">
    <citation type="submission" date="2016-11" db="EMBL/GenBank/DDBJ databases">
        <authorList>
            <person name="Varghese N."/>
            <person name="Submissions S."/>
        </authorList>
    </citation>
    <scope>NUCLEOTIDE SEQUENCE [LARGE SCALE GENOMIC DNA]</scope>
    <source>
        <strain evidence="6">UWOS</strain>
    </source>
</reference>
<dbReference type="SUPFAM" id="SSF56655">
    <property type="entry name" value="Carbohydrate phosphatase"/>
    <property type="match status" value="1"/>
</dbReference>
<sequence length="280" mass="30366">MTSAQMPTGNLFTFVRMELSSVLNLASSFAQEAGNAALSMQDHLGNIRFKTPKDVVTVADMESERILVSRIRERFPKHSIRTEEAGHVKDGSQFEWIIDPVDGTLNFSRGIPLWGVSLALVEKSESAAKPLIAAMYLPGLGKIYSAYRGGGAFVNGKKISVSATSELSKAIVSNGDFNVGDWAKINAQNLKNFRNEAENCSRVKCYGSAVVEGTLVAQGSLDAFVMTMSYPWDIAGIALLVQEAGGKVSELSGEPVRFIDGEQVLFSNGILHEQMIQILK</sequence>
<evidence type="ECO:0000313" key="6">
    <source>
        <dbReference type="Proteomes" id="UP000184275"/>
    </source>
</evidence>
<dbReference type="Gene3D" id="3.30.540.10">
    <property type="entry name" value="Fructose-1,6-Bisphosphatase, subunit A, domain 1"/>
    <property type="match status" value="1"/>
</dbReference>
<dbReference type="GO" id="GO:0008934">
    <property type="term" value="F:inositol monophosphate 1-phosphatase activity"/>
    <property type="evidence" value="ECO:0007669"/>
    <property type="project" value="TreeGrafter"/>
</dbReference>
<protein>
    <submittedName>
        <fullName evidence="5">Myo-inositol-1(Or 4)-monophosphatase</fullName>
    </submittedName>
</protein>
<evidence type="ECO:0000256" key="4">
    <source>
        <dbReference type="PIRSR" id="PIRSR600760-2"/>
    </source>
</evidence>
<dbReference type="PANTHER" id="PTHR20854:SF4">
    <property type="entry name" value="INOSITOL-1-MONOPHOSPHATASE-RELATED"/>
    <property type="match status" value="1"/>
</dbReference>
<dbReference type="GO" id="GO:0046872">
    <property type="term" value="F:metal ion binding"/>
    <property type="evidence" value="ECO:0007669"/>
    <property type="project" value="UniProtKB-KW"/>
</dbReference>
<dbReference type="Gene3D" id="3.40.190.80">
    <property type="match status" value="1"/>
</dbReference>
<accession>A0A1M6PUN6</accession>
<dbReference type="PANTHER" id="PTHR20854">
    <property type="entry name" value="INOSITOL MONOPHOSPHATASE"/>
    <property type="match status" value="1"/>
</dbReference>
<feature type="binding site" evidence="4">
    <location>
        <position position="233"/>
    </location>
    <ligand>
        <name>Mg(2+)</name>
        <dbReference type="ChEBI" id="CHEBI:18420"/>
        <label>1</label>
        <note>catalytic</note>
    </ligand>
</feature>
<feature type="binding site" evidence="4">
    <location>
        <position position="99"/>
    </location>
    <ligand>
        <name>Mg(2+)</name>
        <dbReference type="ChEBI" id="CHEBI:18420"/>
        <label>1</label>
        <note>catalytic</note>
    </ligand>
</feature>
<dbReference type="EMBL" id="FRAW01000001">
    <property type="protein sequence ID" value="SHK11704.1"/>
    <property type="molecule type" value="Genomic_DNA"/>
</dbReference>
<dbReference type="PROSITE" id="PS00629">
    <property type="entry name" value="IMP_1"/>
    <property type="match status" value="1"/>
</dbReference>
<dbReference type="GO" id="GO:0007165">
    <property type="term" value="P:signal transduction"/>
    <property type="evidence" value="ECO:0007669"/>
    <property type="project" value="TreeGrafter"/>
</dbReference>
<dbReference type="GO" id="GO:0006020">
    <property type="term" value="P:inositol metabolic process"/>
    <property type="evidence" value="ECO:0007669"/>
    <property type="project" value="TreeGrafter"/>
</dbReference>
<dbReference type="Proteomes" id="UP000184275">
    <property type="component" value="Unassembled WGS sequence"/>
</dbReference>
<feature type="binding site" evidence="4">
    <location>
        <position position="83"/>
    </location>
    <ligand>
        <name>Mg(2+)</name>
        <dbReference type="ChEBI" id="CHEBI:18420"/>
        <label>1</label>
        <note>catalytic</note>
    </ligand>
</feature>
<evidence type="ECO:0000256" key="3">
    <source>
        <dbReference type="ARBA" id="ARBA00022842"/>
    </source>
</evidence>